<gene>
    <name evidence="15" type="ORF">QTP70_029785</name>
</gene>
<feature type="domain" description="Reverse transcriptase" evidence="14">
    <location>
        <begin position="1"/>
        <end position="149"/>
    </location>
</feature>
<dbReference type="GO" id="GO:0005886">
    <property type="term" value="C:plasma membrane"/>
    <property type="evidence" value="ECO:0007669"/>
    <property type="project" value="UniProtKB-SubCell"/>
</dbReference>
<accession>A0AAE0QI08</accession>
<evidence type="ECO:0000256" key="13">
    <source>
        <dbReference type="SAM" id="Phobius"/>
    </source>
</evidence>
<dbReference type="InterPro" id="IPR004031">
    <property type="entry name" value="PMP22/EMP/MP20/Claudin"/>
</dbReference>
<name>A0AAE0QI08_9TELE</name>
<evidence type="ECO:0000256" key="1">
    <source>
        <dbReference type="ARBA" id="ARBA00004435"/>
    </source>
</evidence>
<evidence type="ECO:0000256" key="2">
    <source>
        <dbReference type="ARBA" id="ARBA00004651"/>
    </source>
</evidence>
<keyword evidence="9" id="KW-0965">Cell junction</keyword>
<dbReference type="PANTHER" id="PTHR12002">
    <property type="entry name" value="CLAUDIN"/>
    <property type="match status" value="1"/>
</dbReference>
<dbReference type="InterPro" id="IPR043128">
    <property type="entry name" value="Rev_trsase/Diguanyl_cyclase"/>
</dbReference>
<dbReference type="InterPro" id="IPR000477">
    <property type="entry name" value="RT_dom"/>
</dbReference>
<evidence type="ECO:0000256" key="3">
    <source>
        <dbReference type="ARBA" id="ARBA00008295"/>
    </source>
</evidence>
<protein>
    <recommendedName>
        <fullName evidence="5">ribonuclease H</fullName>
        <ecNumber evidence="5">3.1.26.4</ecNumber>
    </recommendedName>
</protein>
<feature type="transmembrane region" description="Helical" evidence="13">
    <location>
        <begin position="478"/>
        <end position="502"/>
    </location>
</feature>
<evidence type="ECO:0000256" key="4">
    <source>
        <dbReference type="ARBA" id="ARBA00010879"/>
    </source>
</evidence>
<dbReference type="FunFam" id="1.20.140.150:FF:000001">
    <property type="entry name" value="Claudin"/>
    <property type="match status" value="1"/>
</dbReference>
<feature type="transmembrane region" description="Helical" evidence="13">
    <location>
        <begin position="400"/>
        <end position="423"/>
    </location>
</feature>
<keyword evidence="6" id="KW-0796">Tight junction</keyword>
<feature type="transmembrane region" description="Helical" evidence="13">
    <location>
        <begin position="326"/>
        <end position="348"/>
    </location>
</feature>
<evidence type="ECO:0000256" key="9">
    <source>
        <dbReference type="ARBA" id="ARBA00022949"/>
    </source>
</evidence>
<dbReference type="InterPro" id="IPR043502">
    <property type="entry name" value="DNA/RNA_pol_sf"/>
</dbReference>
<evidence type="ECO:0000313" key="16">
    <source>
        <dbReference type="Proteomes" id="UP001274896"/>
    </source>
</evidence>
<dbReference type="PROSITE" id="PS01346">
    <property type="entry name" value="CLAUDIN"/>
    <property type="match status" value="1"/>
</dbReference>
<feature type="region of interest" description="Disordered" evidence="12">
    <location>
        <begin position="507"/>
        <end position="529"/>
    </location>
</feature>
<dbReference type="Proteomes" id="UP001274896">
    <property type="component" value="Unassembled WGS sequence"/>
</dbReference>
<sequence length="529" mass="59082">MLWYCVRKSGVAEKYVRVVQDMYERSRTVVRCAVGQTEEFNVEVGLYQGSALSPFLFAIVMDQLSEEVRQESPWTMMFADDIVICSESREQVEENLERWRFALERRGMKVSGSKTEYMCVNEWEGSGTVRLQGEEVKKVQEFKYLGSTVQSNGECGKEVKKRVQAGWNGWRKVWGVLCDQKISARIKGKVYRTVVRAAMLYGLETVSLRKRQESELEVAELKMLRFSLGVTRLDRIRNEYIRGTAHVGRLGDKVREARLRWFGHVQRRDKSNCCCFCRDDSWFQVFREKRHSISRKTSPDDDDDDDDADDDGLVVGCLMGSTGIQIVCVGLGILGLIAAIVTCVLPSWKVSSFTGQNIITAQVQQEGLWMECVYQSTGQQQCKAYESLLILGSDIQAARAMTIVCCMVSAISLLVLFAGAEFTTCVENEDSKPKICLAAGVGMLIAGLLLIIPVSWTANNIVSNFNNPLVNPSNRRELGPCIFIGWAGGVLLLLAGGLLCCFSRPQSRGSGGTAKYYSNSASAPTKNYV</sequence>
<feature type="transmembrane region" description="Helical" evidence="13">
    <location>
        <begin position="435"/>
        <end position="458"/>
    </location>
</feature>
<evidence type="ECO:0000256" key="5">
    <source>
        <dbReference type="ARBA" id="ARBA00012180"/>
    </source>
</evidence>
<keyword evidence="16" id="KW-1185">Reference proteome</keyword>
<reference evidence="15" key="1">
    <citation type="submission" date="2023-06" db="EMBL/GenBank/DDBJ databases">
        <title>Male Hemibagrus guttatus genome.</title>
        <authorList>
            <person name="Bian C."/>
        </authorList>
    </citation>
    <scope>NUCLEOTIDE SEQUENCE</scope>
    <source>
        <strain evidence="15">Male_cb2023</strain>
        <tissue evidence="15">Muscle</tissue>
    </source>
</reference>
<evidence type="ECO:0000313" key="15">
    <source>
        <dbReference type="EMBL" id="KAK3520658.1"/>
    </source>
</evidence>
<comment type="caution">
    <text evidence="15">The sequence shown here is derived from an EMBL/GenBank/DDBJ whole genome shotgun (WGS) entry which is preliminary data.</text>
</comment>
<dbReference type="Pfam" id="PF00822">
    <property type="entry name" value="PMP22_Claudin"/>
    <property type="match status" value="1"/>
</dbReference>
<dbReference type="GO" id="GO:0005923">
    <property type="term" value="C:bicellular tight junction"/>
    <property type="evidence" value="ECO:0007669"/>
    <property type="project" value="UniProtKB-SubCell"/>
</dbReference>
<dbReference type="GO" id="GO:0005198">
    <property type="term" value="F:structural molecule activity"/>
    <property type="evidence" value="ECO:0007669"/>
    <property type="project" value="InterPro"/>
</dbReference>
<dbReference type="PRINTS" id="PR01077">
    <property type="entry name" value="CLAUDIN"/>
</dbReference>
<comment type="similarity">
    <text evidence="4">Belongs to the beta type-B retroviral polymerase family. HERV class-II K(HML-2) pol subfamily.</text>
</comment>
<evidence type="ECO:0000259" key="14">
    <source>
        <dbReference type="PROSITE" id="PS50878"/>
    </source>
</evidence>
<dbReference type="AlphaFoldDB" id="A0AAE0QI08"/>
<dbReference type="Gene3D" id="3.30.70.270">
    <property type="match status" value="1"/>
</dbReference>
<evidence type="ECO:0000256" key="12">
    <source>
        <dbReference type="SAM" id="MobiDB-lite"/>
    </source>
</evidence>
<evidence type="ECO:0000256" key="10">
    <source>
        <dbReference type="ARBA" id="ARBA00022989"/>
    </source>
</evidence>
<evidence type="ECO:0000256" key="8">
    <source>
        <dbReference type="ARBA" id="ARBA00022692"/>
    </source>
</evidence>
<dbReference type="Gene3D" id="1.20.140.150">
    <property type="match status" value="1"/>
</dbReference>
<dbReference type="SUPFAM" id="SSF56672">
    <property type="entry name" value="DNA/RNA polymerases"/>
    <property type="match status" value="1"/>
</dbReference>
<evidence type="ECO:0000256" key="11">
    <source>
        <dbReference type="ARBA" id="ARBA00023136"/>
    </source>
</evidence>
<keyword evidence="10 13" id="KW-1133">Transmembrane helix</keyword>
<comment type="subcellular location">
    <subcellularLocation>
        <location evidence="1">Cell junction</location>
        <location evidence="1">Tight junction</location>
    </subcellularLocation>
    <subcellularLocation>
        <location evidence="2">Cell membrane</location>
        <topology evidence="2">Multi-pass membrane protein</topology>
    </subcellularLocation>
</comment>
<dbReference type="EMBL" id="JAUCMX010000016">
    <property type="protein sequence ID" value="KAK3520658.1"/>
    <property type="molecule type" value="Genomic_DNA"/>
</dbReference>
<comment type="similarity">
    <text evidence="3">Belongs to the claudin family.</text>
</comment>
<keyword evidence="8 13" id="KW-0812">Transmembrane</keyword>
<dbReference type="EC" id="3.1.26.4" evidence="5"/>
<dbReference type="Pfam" id="PF00078">
    <property type="entry name" value="RVT_1"/>
    <property type="match status" value="1"/>
</dbReference>
<organism evidence="15 16">
    <name type="scientific">Hemibagrus guttatus</name>
    <dbReference type="NCBI Taxonomy" id="175788"/>
    <lineage>
        <taxon>Eukaryota</taxon>
        <taxon>Metazoa</taxon>
        <taxon>Chordata</taxon>
        <taxon>Craniata</taxon>
        <taxon>Vertebrata</taxon>
        <taxon>Euteleostomi</taxon>
        <taxon>Actinopterygii</taxon>
        <taxon>Neopterygii</taxon>
        <taxon>Teleostei</taxon>
        <taxon>Ostariophysi</taxon>
        <taxon>Siluriformes</taxon>
        <taxon>Bagridae</taxon>
        <taxon>Hemibagrus</taxon>
    </lineage>
</organism>
<keyword evidence="7" id="KW-1003">Cell membrane</keyword>
<proteinExistence type="inferred from homology"/>
<evidence type="ECO:0000256" key="7">
    <source>
        <dbReference type="ARBA" id="ARBA00022475"/>
    </source>
</evidence>
<dbReference type="InterPro" id="IPR006187">
    <property type="entry name" value="Claudin"/>
</dbReference>
<evidence type="ECO:0000256" key="6">
    <source>
        <dbReference type="ARBA" id="ARBA00022427"/>
    </source>
</evidence>
<dbReference type="GO" id="GO:0004523">
    <property type="term" value="F:RNA-DNA hybrid ribonuclease activity"/>
    <property type="evidence" value="ECO:0007669"/>
    <property type="project" value="UniProtKB-EC"/>
</dbReference>
<feature type="compositionally biased region" description="Polar residues" evidence="12">
    <location>
        <begin position="516"/>
        <end position="529"/>
    </location>
</feature>
<dbReference type="InterPro" id="IPR017974">
    <property type="entry name" value="Claudin_CS"/>
</dbReference>
<keyword evidence="11 13" id="KW-0472">Membrane</keyword>
<dbReference type="PROSITE" id="PS50878">
    <property type="entry name" value="RT_POL"/>
    <property type="match status" value="1"/>
</dbReference>